<dbReference type="PANTHER" id="PTHR48182">
    <property type="entry name" value="PROTEIN SERAC1"/>
    <property type="match status" value="1"/>
</dbReference>
<organism evidence="7 8">
    <name type="scientific">Cochliobolus sativus</name>
    <name type="common">Common root rot and spot blotch fungus</name>
    <name type="synonym">Bipolaris sorokiniana</name>
    <dbReference type="NCBI Taxonomy" id="45130"/>
    <lineage>
        <taxon>Eukaryota</taxon>
        <taxon>Fungi</taxon>
        <taxon>Dikarya</taxon>
        <taxon>Ascomycota</taxon>
        <taxon>Pezizomycotina</taxon>
        <taxon>Dothideomycetes</taxon>
        <taxon>Pleosporomycetidae</taxon>
        <taxon>Pleosporales</taxon>
        <taxon>Pleosporineae</taxon>
        <taxon>Pleosporaceae</taxon>
        <taxon>Bipolaris</taxon>
    </lineage>
</organism>
<sequence>MEREMEQSTGLFELYRGEDPVIEYEHHLLTHPIPRLNISSIVAIYGLNGHPFKTWSADKTSKSWLQNTNLLPGNLKQSRILTFGYNATVAAFFGKTSSDRILQHAHTLIVELVANREVRPSHIPPAEQANSSNTSSIDTSTYAILFLSTPHNGSNKASLASVSSRLITALAPSKLADSSSQLADALHEGLEVVQNITDMLAPLVKNLRIYFF</sequence>
<dbReference type="GO" id="GO:0016020">
    <property type="term" value="C:membrane"/>
    <property type="evidence" value="ECO:0007669"/>
    <property type="project" value="UniProtKB-SubCell"/>
</dbReference>
<dbReference type="Proteomes" id="UP000624244">
    <property type="component" value="Unassembled WGS sequence"/>
</dbReference>
<dbReference type="GO" id="GO:0005783">
    <property type="term" value="C:endoplasmic reticulum"/>
    <property type="evidence" value="ECO:0007669"/>
    <property type="project" value="UniProtKB-SubCell"/>
</dbReference>
<gene>
    <name evidence="7" type="ORF">GGP41_000578</name>
</gene>
<dbReference type="AlphaFoldDB" id="A0A8H5ZPH8"/>
<evidence type="ECO:0000256" key="1">
    <source>
        <dbReference type="ARBA" id="ARBA00004173"/>
    </source>
</evidence>
<evidence type="ECO:0000313" key="8">
    <source>
        <dbReference type="Proteomes" id="UP000624244"/>
    </source>
</evidence>
<keyword evidence="5" id="KW-0496">Mitochondrion</keyword>
<dbReference type="InterPro" id="IPR052374">
    <property type="entry name" value="SERAC1"/>
</dbReference>
<evidence type="ECO:0000256" key="6">
    <source>
        <dbReference type="ARBA" id="ARBA00023136"/>
    </source>
</evidence>
<protein>
    <submittedName>
        <fullName evidence="7">Uncharacterized protein</fullName>
    </submittedName>
</protein>
<dbReference type="GO" id="GO:0005739">
    <property type="term" value="C:mitochondrion"/>
    <property type="evidence" value="ECO:0007669"/>
    <property type="project" value="UniProtKB-SubCell"/>
</dbReference>
<evidence type="ECO:0000256" key="4">
    <source>
        <dbReference type="ARBA" id="ARBA00022824"/>
    </source>
</evidence>
<name>A0A8H5ZPH8_COCSA</name>
<evidence type="ECO:0000256" key="2">
    <source>
        <dbReference type="ARBA" id="ARBA00004240"/>
    </source>
</evidence>
<dbReference type="PANTHER" id="PTHR48182:SF2">
    <property type="entry name" value="PROTEIN SERAC1"/>
    <property type="match status" value="1"/>
</dbReference>
<proteinExistence type="predicted"/>
<reference evidence="7" key="1">
    <citation type="submission" date="2019-11" db="EMBL/GenBank/DDBJ databases">
        <title>Bipolaris sorokiniana Genome sequencing.</title>
        <authorList>
            <person name="Wang H."/>
        </authorList>
    </citation>
    <scope>NUCLEOTIDE SEQUENCE</scope>
</reference>
<evidence type="ECO:0000256" key="3">
    <source>
        <dbReference type="ARBA" id="ARBA00004370"/>
    </source>
</evidence>
<evidence type="ECO:0000256" key="5">
    <source>
        <dbReference type="ARBA" id="ARBA00023128"/>
    </source>
</evidence>
<dbReference type="EMBL" id="WNKQ01000004">
    <property type="protein sequence ID" value="KAF5851825.1"/>
    <property type="molecule type" value="Genomic_DNA"/>
</dbReference>
<comment type="subcellular location">
    <subcellularLocation>
        <location evidence="2">Endoplasmic reticulum</location>
    </subcellularLocation>
    <subcellularLocation>
        <location evidence="3">Membrane</location>
    </subcellularLocation>
    <subcellularLocation>
        <location evidence="1">Mitochondrion</location>
    </subcellularLocation>
</comment>
<evidence type="ECO:0000313" key="7">
    <source>
        <dbReference type="EMBL" id="KAF5851825.1"/>
    </source>
</evidence>
<keyword evidence="6" id="KW-0472">Membrane</keyword>
<comment type="caution">
    <text evidence="7">The sequence shown here is derived from an EMBL/GenBank/DDBJ whole genome shotgun (WGS) entry which is preliminary data.</text>
</comment>
<keyword evidence="4" id="KW-0256">Endoplasmic reticulum</keyword>
<accession>A0A8H5ZPH8</accession>